<dbReference type="Ensembl" id="ENSFHET00000026822.1">
    <property type="protein sequence ID" value="ENSFHEP00000032954.1"/>
    <property type="gene ID" value="ENSFHEG00000000502.1"/>
</dbReference>
<dbReference type="AlphaFoldDB" id="A0A3Q2QYA5"/>
<reference evidence="1" key="1">
    <citation type="submission" date="2025-08" db="UniProtKB">
        <authorList>
            <consortium name="Ensembl"/>
        </authorList>
    </citation>
    <scope>IDENTIFICATION</scope>
</reference>
<keyword evidence="2" id="KW-1185">Reference proteome</keyword>
<protein>
    <submittedName>
        <fullName evidence="1">Uncharacterized protein</fullName>
    </submittedName>
</protein>
<reference evidence="1" key="2">
    <citation type="submission" date="2025-09" db="UniProtKB">
        <authorList>
            <consortium name="Ensembl"/>
        </authorList>
    </citation>
    <scope>IDENTIFICATION</scope>
</reference>
<name>A0A3Q2QYA5_FUNHE</name>
<evidence type="ECO:0000313" key="2">
    <source>
        <dbReference type="Proteomes" id="UP000265000"/>
    </source>
</evidence>
<proteinExistence type="predicted"/>
<organism evidence="1 2">
    <name type="scientific">Fundulus heteroclitus</name>
    <name type="common">Killifish</name>
    <name type="synonym">Mummichog</name>
    <dbReference type="NCBI Taxonomy" id="8078"/>
    <lineage>
        <taxon>Eukaryota</taxon>
        <taxon>Metazoa</taxon>
        <taxon>Chordata</taxon>
        <taxon>Craniata</taxon>
        <taxon>Vertebrata</taxon>
        <taxon>Euteleostomi</taxon>
        <taxon>Actinopterygii</taxon>
        <taxon>Neopterygii</taxon>
        <taxon>Teleostei</taxon>
        <taxon>Neoteleostei</taxon>
        <taxon>Acanthomorphata</taxon>
        <taxon>Ovalentaria</taxon>
        <taxon>Atherinomorphae</taxon>
        <taxon>Cyprinodontiformes</taxon>
        <taxon>Fundulidae</taxon>
        <taxon>Fundulus</taxon>
    </lineage>
</organism>
<accession>A0A3Q2QYA5</accession>
<dbReference type="PANTHER" id="PTHR31751">
    <property type="entry name" value="SI:CH211-108C17.2-RELATED-RELATED"/>
    <property type="match status" value="1"/>
</dbReference>
<evidence type="ECO:0000313" key="1">
    <source>
        <dbReference type="Ensembl" id="ENSFHEP00000032954.1"/>
    </source>
</evidence>
<dbReference type="Proteomes" id="UP000265000">
    <property type="component" value="Unplaced"/>
</dbReference>
<dbReference type="GeneTree" id="ENSGT00940000164945"/>
<dbReference type="PANTHER" id="PTHR31751:SF42">
    <property type="entry name" value="PROTEIN CBG10204"/>
    <property type="match status" value="1"/>
</dbReference>
<sequence length="289" mass="32988">MNHQTKYLVPSVNDVYKIEHENVIKSILEKQDEKGIVALGDGRADSPGHLAKYGTYTVMEKTTKKIIAAQFVQSNEVGSSTAMEKEGLKRSLEQLSAEGVNIAELVTYRHVSIRKMMRENHPEIRHSVDVWNVVKGELDKLIVQRGCKLIALGSHIINVHTHSDPLLTECQRGELKERKWFLPCKCFIIIMRLFMPAQQVQFQILLLSISSRYQIAILHFNENCNQKQARTKSGDERYNVKYPKYKKGSHTLCKVFEKTLALSFMLHLSLSESPFELLVVYSIVLCSVA</sequence>